<evidence type="ECO:0000313" key="2">
    <source>
        <dbReference type="Proteomes" id="UP000019132"/>
    </source>
</evidence>
<name>K3WVG5_GLOUD</name>
<dbReference type="SUPFAM" id="SSF52047">
    <property type="entry name" value="RNI-like"/>
    <property type="match status" value="1"/>
</dbReference>
<reference evidence="1" key="3">
    <citation type="submission" date="2015-02" db="UniProtKB">
        <authorList>
            <consortium name="EnsemblProtists"/>
        </authorList>
    </citation>
    <scope>IDENTIFICATION</scope>
    <source>
        <strain evidence="1">DAOM BR144</strain>
    </source>
</reference>
<reference evidence="2" key="1">
    <citation type="journal article" date="2010" name="Genome Biol.">
        <title>Genome sequence of the necrotrophic plant pathogen Pythium ultimum reveals original pathogenicity mechanisms and effector repertoire.</title>
        <authorList>
            <person name="Levesque C.A."/>
            <person name="Brouwer H."/>
            <person name="Cano L."/>
            <person name="Hamilton J.P."/>
            <person name="Holt C."/>
            <person name="Huitema E."/>
            <person name="Raffaele S."/>
            <person name="Robideau G.P."/>
            <person name="Thines M."/>
            <person name="Win J."/>
            <person name="Zerillo M.M."/>
            <person name="Beakes G.W."/>
            <person name="Boore J.L."/>
            <person name="Busam D."/>
            <person name="Dumas B."/>
            <person name="Ferriera S."/>
            <person name="Fuerstenberg S.I."/>
            <person name="Gachon C.M."/>
            <person name="Gaulin E."/>
            <person name="Govers F."/>
            <person name="Grenville-Briggs L."/>
            <person name="Horner N."/>
            <person name="Hostetler J."/>
            <person name="Jiang R.H."/>
            <person name="Johnson J."/>
            <person name="Krajaejun T."/>
            <person name="Lin H."/>
            <person name="Meijer H.J."/>
            <person name="Moore B."/>
            <person name="Morris P."/>
            <person name="Phuntmart V."/>
            <person name="Puiu D."/>
            <person name="Shetty J."/>
            <person name="Stajich J.E."/>
            <person name="Tripathy S."/>
            <person name="Wawra S."/>
            <person name="van West P."/>
            <person name="Whitty B.R."/>
            <person name="Coutinho P.M."/>
            <person name="Henrissat B."/>
            <person name="Martin F."/>
            <person name="Thomas P.D."/>
            <person name="Tyler B.M."/>
            <person name="De Vries R.P."/>
            <person name="Kamoun S."/>
            <person name="Yandell M."/>
            <person name="Tisserat N."/>
            <person name="Buell C.R."/>
        </authorList>
    </citation>
    <scope>NUCLEOTIDE SEQUENCE</scope>
    <source>
        <strain evidence="2">DAOM:BR144</strain>
    </source>
</reference>
<dbReference type="InterPro" id="IPR032675">
    <property type="entry name" value="LRR_dom_sf"/>
</dbReference>
<evidence type="ECO:0000313" key="1">
    <source>
        <dbReference type="EnsemblProtists" id="PYU1_T008963"/>
    </source>
</evidence>
<dbReference type="EnsemblProtists" id="PYU1_T008963">
    <property type="protein sequence ID" value="PYU1_T008963"/>
    <property type="gene ID" value="PYU1_G008945"/>
</dbReference>
<keyword evidence="2" id="KW-1185">Reference proteome</keyword>
<protein>
    <submittedName>
        <fullName evidence="1">Uncharacterized protein</fullName>
    </submittedName>
</protein>
<reference evidence="2" key="2">
    <citation type="submission" date="2010-04" db="EMBL/GenBank/DDBJ databases">
        <authorList>
            <person name="Buell R."/>
            <person name="Hamilton J."/>
            <person name="Hostetler J."/>
        </authorList>
    </citation>
    <scope>NUCLEOTIDE SEQUENCE [LARGE SCALE GENOMIC DNA]</scope>
    <source>
        <strain evidence="2">DAOM:BR144</strain>
    </source>
</reference>
<dbReference type="OMA" id="AHCAVER"/>
<dbReference type="VEuPathDB" id="FungiDB:PYU1_G008945"/>
<dbReference type="Proteomes" id="UP000019132">
    <property type="component" value="Unassembled WGS sequence"/>
</dbReference>
<dbReference type="InParanoid" id="K3WVG5"/>
<accession>K3WVG5</accession>
<dbReference type="eggNOG" id="ENOG502TDS7">
    <property type="taxonomic scope" value="Eukaryota"/>
</dbReference>
<dbReference type="Gene3D" id="3.80.10.10">
    <property type="entry name" value="Ribonuclease Inhibitor"/>
    <property type="match status" value="1"/>
</dbReference>
<dbReference type="HOGENOM" id="CLU_013142_1_0_1"/>
<dbReference type="EMBL" id="GL376599">
    <property type="status" value="NOT_ANNOTATED_CDS"/>
    <property type="molecule type" value="Genomic_DNA"/>
</dbReference>
<dbReference type="AlphaFoldDB" id="K3WVG5"/>
<organism evidence="1 2">
    <name type="scientific">Globisporangium ultimum (strain ATCC 200006 / CBS 805.95 / DAOM BR144)</name>
    <name type="common">Pythium ultimum</name>
    <dbReference type="NCBI Taxonomy" id="431595"/>
    <lineage>
        <taxon>Eukaryota</taxon>
        <taxon>Sar</taxon>
        <taxon>Stramenopiles</taxon>
        <taxon>Oomycota</taxon>
        <taxon>Peronosporomycetes</taxon>
        <taxon>Pythiales</taxon>
        <taxon>Pythiaceae</taxon>
        <taxon>Globisporangium</taxon>
    </lineage>
</organism>
<sequence length="772" mass="86810">MEELAKWSFVAPWCAHLRGRVAIERRSYPHSLRSSYTWLRVSLPADGKGDNWRCIQWCREAVELLGTIALFDANAFRALLREKCMLQMDQDLDVYVLQPRFSFAFSQYMNLDISWGSTLYNQFFLALDHESMSDEFRDAMDQVRRIRDSSAASHSPAMSHGCESRSHARIPVQITFQPPELPPHWSVQYLKSVLETVHAIRDESDCSTSGGDHAFPFMLESVYLNVNQVTLSKKAVDVLRELMTVGVQIPFLSLHPSATIAHAPRDCMGEFISTLTRYALHPTSTSYEADNNDTMDAILNPRCRDTSDAVLRVRGPGVDSQQFGAFCSALASSKVIRDVHLSNVFAEERGYHRFRKWQWAAYAFFWRESTSQISALRIDDTCLRQEDVLALSSILSAKYPARQLLGREVYSVFTNEHPEGDDEIVSVLVNKGARIAIDPDEPYGRKSFTLESEDHFLVMKDDEESEFVDILVPGYAHCAVERESIQYYLRDSNSSVAAPLLKDAAREAPSVDRCITSLDVEVKEAVQAETLQAFIELVGPPLASLVLKARALSSETLGVILKSCPRLQRLTIDIVEENSLEVLAQAYEDVGCVISSLSLQGLELDSDEITEFAQALGNKESVLAKTLEELSIGEFIESYALDEANLSALLAMLETNTKIQYLGLYVEGALYDNFLPLFMEFHGQELPVMKEPMPLSCRLAFLSVIQHFNNTEEDSHGCSHNADDAHRTAKKARWQSTSSNVSTAGLDRHVVSLIFQFAAIPKKRVVRLVDFH</sequence>
<proteinExistence type="predicted"/>